<dbReference type="Pfam" id="PF22692">
    <property type="entry name" value="LlgE_F_G_D1"/>
    <property type="match status" value="1"/>
</dbReference>
<protein>
    <recommendedName>
        <fullName evidence="2 3">Flagellar basal-body rod protein FlgG</fullName>
    </recommendedName>
</protein>
<dbReference type="Pfam" id="PF06429">
    <property type="entry name" value="Flg_bbr_C"/>
    <property type="match status" value="1"/>
</dbReference>
<evidence type="ECO:0000259" key="5">
    <source>
        <dbReference type="Pfam" id="PF00460"/>
    </source>
</evidence>
<dbReference type="NCBIfam" id="TIGR02490">
    <property type="entry name" value="flgF"/>
    <property type="match status" value="1"/>
</dbReference>
<comment type="similarity">
    <text evidence="1 4">Belongs to the flagella basal body rod proteins family.</text>
</comment>
<reference evidence="8 9" key="1">
    <citation type="submission" date="2023-04" db="EMBL/GenBank/DDBJ databases">
        <authorList>
            <person name="Hsu D."/>
        </authorList>
    </citation>
    <scope>NUCLEOTIDE SEQUENCE [LARGE SCALE GENOMIC DNA]</scope>
    <source>
        <strain evidence="8 9">MK1</strain>
    </source>
</reference>
<keyword evidence="8" id="KW-0282">Flagellum</keyword>
<dbReference type="InterPro" id="IPR020013">
    <property type="entry name" value="Flagellar_FlgE/F/G"/>
</dbReference>
<dbReference type="InterPro" id="IPR012834">
    <property type="entry name" value="FlgG_G_neg"/>
</dbReference>
<dbReference type="InterPro" id="IPR037925">
    <property type="entry name" value="FlgE/F/G-like"/>
</dbReference>
<dbReference type="InterPro" id="IPR012836">
    <property type="entry name" value="FlgF"/>
</dbReference>
<evidence type="ECO:0000259" key="6">
    <source>
        <dbReference type="Pfam" id="PF06429"/>
    </source>
</evidence>
<evidence type="ECO:0000313" key="9">
    <source>
        <dbReference type="Proteomes" id="UP001329915"/>
    </source>
</evidence>
<dbReference type="EMBL" id="CP121694">
    <property type="protein sequence ID" value="WRO23593.1"/>
    <property type="molecule type" value="Genomic_DNA"/>
</dbReference>
<sequence>MLKSLWTGASGMNAQMHKMDNIADNLANVNTNGYKKGNVSFADLVYQQKDETNMPVSYARLVPSYGSGVKVSSVTKVFLQGNLNETGRSLDLAIEGKGFFAVKLPGGEMGYTRDGSFNVDSDGRLVNNFGLYLNDDIEVPEDAAKLRITPQGIVSAIDNQGNEEEIGNMNLYKVKNLAGLKAVGRNLYQTTEASGAAEEASPGEEVGYLRQGFLESSNVDLAEEMVNMISAQRAYEISSRTVKTADEMWGIANNIRR</sequence>
<dbReference type="GO" id="GO:0071978">
    <property type="term" value="P:bacterial-type flagellum-dependent swarming motility"/>
    <property type="evidence" value="ECO:0007669"/>
    <property type="project" value="TreeGrafter"/>
</dbReference>
<evidence type="ECO:0000313" key="8">
    <source>
        <dbReference type="EMBL" id="WRO23593.1"/>
    </source>
</evidence>
<keyword evidence="4" id="KW-0975">Bacterial flagellum</keyword>
<evidence type="ECO:0000256" key="1">
    <source>
        <dbReference type="ARBA" id="ARBA00009677"/>
    </source>
</evidence>
<dbReference type="RefSeq" id="WP_366922971.1">
    <property type="nucleotide sequence ID" value="NZ_CP121694.1"/>
</dbReference>
<feature type="domain" description="Flagellar basal body rod protein N-terminal" evidence="5">
    <location>
        <begin position="7"/>
        <end position="35"/>
    </location>
</feature>
<dbReference type="GO" id="GO:0009426">
    <property type="term" value="C:bacterial-type flagellum basal body, distal rod"/>
    <property type="evidence" value="ECO:0007669"/>
    <property type="project" value="UniProtKB-UniRule"/>
</dbReference>
<proteinExistence type="inferred from homology"/>
<dbReference type="InterPro" id="IPR053967">
    <property type="entry name" value="LlgE_F_G-like_D1"/>
</dbReference>
<dbReference type="AlphaFoldDB" id="A0AAU0USP6"/>
<gene>
    <name evidence="8" type="primary">flgG</name>
    <name evidence="8" type="ORF">MFMK1_003456</name>
</gene>
<dbReference type="KEGG" id="dbc:MFMK1_003456"/>
<dbReference type="SUPFAM" id="SSF117143">
    <property type="entry name" value="Flagellar hook protein flgE"/>
    <property type="match status" value="1"/>
</dbReference>
<keyword evidence="8" id="KW-0969">Cilium</keyword>
<feature type="domain" description="Flagellar basal-body/hook protein C-terminal" evidence="6">
    <location>
        <begin position="210"/>
        <end position="255"/>
    </location>
</feature>
<evidence type="ECO:0000259" key="7">
    <source>
        <dbReference type="Pfam" id="PF22692"/>
    </source>
</evidence>
<dbReference type="PANTHER" id="PTHR30435">
    <property type="entry name" value="FLAGELLAR PROTEIN"/>
    <property type="match status" value="1"/>
</dbReference>
<dbReference type="InterPro" id="IPR001444">
    <property type="entry name" value="Flag_bb_rod_N"/>
</dbReference>
<name>A0AAU0USP6_9FIRM</name>
<accession>A0AAU0USP6</accession>
<evidence type="ECO:0000256" key="2">
    <source>
        <dbReference type="ARBA" id="ARBA00017948"/>
    </source>
</evidence>
<dbReference type="Pfam" id="PF00460">
    <property type="entry name" value="Flg_bb_rod"/>
    <property type="match status" value="1"/>
</dbReference>
<feature type="domain" description="Flagellar hook protein FlgE/F/G-like D1" evidence="7">
    <location>
        <begin position="93"/>
        <end position="156"/>
    </location>
</feature>
<keyword evidence="8" id="KW-0966">Cell projection</keyword>
<dbReference type="NCBIfam" id="TIGR03506">
    <property type="entry name" value="FlgEFG_subfam"/>
    <property type="match status" value="2"/>
</dbReference>
<dbReference type="NCBIfam" id="TIGR02488">
    <property type="entry name" value="flgG_G_neg"/>
    <property type="match status" value="1"/>
</dbReference>
<dbReference type="InterPro" id="IPR010930">
    <property type="entry name" value="Flg_bb/hook_C_dom"/>
</dbReference>
<comment type="subcellular location">
    <subcellularLocation>
        <location evidence="4">Bacterial flagellum basal body</location>
    </subcellularLocation>
</comment>
<dbReference type="Proteomes" id="UP001329915">
    <property type="component" value="Chromosome"/>
</dbReference>
<evidence type="ECO:0000256" key="3">
    <source>
        <dbReference type="NCBIfam" id="TIGR02488"/>
    </source>
</evidence>
<organism evidence="8 9">
    <name type="scientific">Metallumcola ferriviriculae</name>
    <dbReference type="NCBI Taxonomy" id="3039180"/>
    <lineage>
        <taxon>Bacteria</taxon>
        <taxon>Bacillati</taxon>
        <taxon>Bacillota</taxon>
        <taxon>Clostridia</taxon>
        <taxon>Neomoorellales</taxon>
        <taxon>Desulfitibacteraceae</taxon>
        <taxon>Metallumcola</taxon>
    </lineage>
</organism>
<keyword evidence="9" id="KW-1185">Reference proteome</keyword>
<evidence type="ECO:0000256" key="4">
    <source>
        <dbReference type="RuleBase" id="RU362116"/>
    </source>
</evidence>
<dbReference type="PANTHER" id="PTHR30435:SF19">
    <property type="entry name" value="FLAGELLAR BASAL-BODY ROD PROTEIN FLGG"/>
    <property type="match status" value="1"/>
</dbReference>